<evidence type="ECO:0000313" key="1">
    <source>
        <dbReference type="EMBL" id="KAJ0075132.1"/>
    </source>
</evidence>
<proteinExistence type="predicted"/>
<evidence type="ECO:0000313" key="2">
    <source>
        <dbReference type="Proteomes" id="UP001164250"/>
    </source>
</evidence>
<comment type="caution">
    <text evidence="1">The sequence shown here is derived from an EMBL/GenBank/DDBJ whole genome shotgun (WGS) entry which is preliminary data.</text>
</comment>
<reference evidence="2" key="1">
    <citation type="journal article" date="2023" name="G3 (Bethesda)">
        <title>Genome assembly and association tests identify interacting loci associated with vigor, precocity, and sex in interspecific pistachio rootstocks.</title>
        <authorList>
            <person name="Palmer W."/>
            <person name="Jacygrad E."/>
            <person name="Sagayaradj S."/>
            <person name="Cavanaugh K."/>
            <person name="Han R."/>
            <person name="Bertier L."/>
            <person name="Beede B."/>
            <person name="Kafkas S."/>
            <person name="Golino D."/>
            <person name="Preece J."/>
            <person name="Michelmore R."/>
        </authorList>
    </citation>
    <scope>NUCLEOTIDE SEQUENCE [LARGE SCALE GENOMIC DNA]</scope>
</reference>
<accession>A0ACC0ZQT4</accession>
<protein>
    <submittedName>
        <fullName evidence="1">Uncharacterized protein</fullName>
    </submittedName>
</protein>
<dbReference type="EMBL" id="CM047910">
    <property type="protein sequence ID" value="KAJ0075132.1"/>
    <property type="molecule type" value="Genomic_DNA"/>
</dbReference>
<gene>
    <name evidence="1" type="ORF">Patl1_34635</name>
</gene>
<organism evidence="1 2">
    <name type="scientific">Pistacia atlantica</name>
    <dbReference type="NCBI Taxonomy" id="434234"/>
    <lineage>
        <taxon>Eukaryota</taxon>
        <taxon>Viridiplantae</taxon>
        <taxon>Streptophyta</taxon>
        <taxon>Embryophyta</taxon>
        <taxon>Tracheophyta</taxon>
        <taxon>Spermatophyta</taxon>
        <taxon>Magnoliopsida</taxon>
        <taxon>eudicotyledons</taxon>
        <taxon>Gunneridae</taxon>
        <taxon>Pentapetalae</taxon>
        <taxon>rosids</taxon>
        <taxon>malvids</taxon>
        <taxon>Sapindales</taxon>
        <taxon>Anacardiaceae</taxon>
        <taxon>Pistacia</taxon>
    </lineage>
</organism>
<name>A0ACC0ZQT4_9ROSI</name>
<sequence>MDTNNWRPTSQGGEPVMDTGDWRNHLQPDSRQRIVNKIMDTLKRHLPFSGQEGLNELKKIAGRFEEKIYTAATSQSDYLRKISLKMLSMESKSQNPMPNSLPPNATGNSNKPPDQGDNILQSSSLKTLKTSLAIWSIPSCFLAGTGMQNQVHNQGQSLPIPMSANQSQPRQQLLSQNIQNNMPSSGVPGSSGLPSALPSVSSLSQAPIPGVVNQNSTMQNISGASQNTVSSMGQGVPSNLFANSQRQMQGRQQVLPPATTAIPESTTVYVPAAAVATTISEAEDAARKSLTLTNATSHATAAAKHTTA</sequence>
<dbReference type="Proteomes" id="UP001164250">
    <property type="component" value="Chromosome 15"/>
</dbReference>
<keyword evidence="2" id="KW-1185">Reference proteome</keyword>